<evidence type="ECO:0000313" key="2">
    <source>
        <dbReference type="EMBL" id="KAK4498780.1"/>
    </source>
</evidence>
<dbReference type="Pfam" id="PF00651">
    <property type="entry name" value="BTB"/>
    <property type="match status" value="1"/>
</dbReference>
<dbReference type="EMBL" id="JAXOVC010000007">
    <property type="protein sequence ID" value="KAK4498780.1"/>
    <property type="molecule type" value="Genomic_DNA"/>
</dbReference>
<dbReference type="InterPro" id="IPR011333">
    <property type="entry name" value="SKP1/BTB/POZ_sf"/>
</dbReference>
<gene>
    <name evidence="2" type="ORF">PRZ48_009290</name>
</gene>
<reference evidence="2 3" key="1">
    <citation type="journal article" date="2023" name="G3 (Bethesda)">
        <title>A chromosome-level genome assembly of Zasmidium syzygii isolated from banana leaves.</title>
        <authorList>
            <person name="van Westerhoven A.C."/>
            <person name="Mehrabi R."/>
            <person name="Talebi R."/>
            <person name="Steentjes M.B.F."/>
            <person name="Corcolon B."/>
            <person name="Chong P.A."/>
            <person name="Kema G.H.J."/>
            <person name="Seidl M.F."/>
        </authorList>
    </citation>
    <scope>NUCLEOTIDE SEQUENCE [LARGE SCALE GENOMIC DNA]</scope>
    <source>
        <strain evidence="2 3">P124</strain>
    </source>
</reference>
<name>A0ABR0ECA2_ZASCE</name>
<dbReference type="Proteomes" id="UP001305779">
    <property type="component" value="Unassembled WGS sequence"/>
</dbReference>
<evidence type="ECO:0000259" key="1">
    <source>
        <dbReference type="PROSITE" id="PS50097"/>
    </source>
</evidence>
<dbReference type="InterPro" id="IPR000210">
    <property type="entry name" value="BTB/POZ_dom"/>
</dbReference>
<protein>
    <recommendedName>
        <fullName evidence="1">BTB domain-containing protein</fullName>
    </recommendedName>
</protein>
<feature type="domain" description="BTB" evidence="1">
    <location>
        <begin position="26"/>
        <end position="95"/>
    </location>
</feature>
<comment type="caution">
    <text evidence="2">The sequence shown here is derived from an EMBL/GenBank/DDBJ whole genome shotgun (WGS) entry which is preliminary data.</text>
</comment>
<accession>A0ABR0ECA2</accession>
<dbReference type="CDD" id="cd18186">
    <property type="entry name" value="BTB_POZ_ZBTB_KLHL-like"/>
    <property type="match status" value="1"/>
</dbReference>
<dbReference type="SUPFAM" id="SSF54695">
    <property type="entry name" value="POZ domain"/>
    <property type="match status" value="1"/>
</dbReference>
<keyword evidence="3" id="KW-1185">Reference proteome</keyword>
<sequence>MPSYPPTGLDAVTSGLNKLQQGAMPTDFVLESSSGKTWNVHKAVLLMHSDVLFLMATSPNFVESQNGRAVLEDAADRCIDVLVDYMYSLSINLRGCFPRYGVIIDTEVTKSEASFLIGLYRLAHMYNVEAVVHQVLEELVAWFARAGTSIEIIELLLDAGAEFDSVPSELQGRLAMEMARLFDWHPRLDMDKVHSVMQKHPEFAVDVLHETLLKNRNRQQ</sequence>
<proteinExistence type="predicted"/>
<evidence type="ECO:0000313" key="3">
    <source>
        <dbReference type="Proteomes" id="UP001305779"/>
    </source>
</evidence>
<organism evidence="2 3">
    <name type="scientific">Zasmidium cellare</name>
    <name type="common">Wine cellar mold</name>
    <name type="synonym">Racodium cellare</name>
    <dbReference type="NCBI Taxonomy" id="395010"/>
    <lineage>
        <taxon>Eukaryota</taxon>
        <taxon>Fungi</taxon>
        <taxon>Dikarya</taxon>
        <taxon>Ascomycota</taxon>
        <taxon>Pezizomycotina</taxon>
        <taxon>Dothideomycetes</taxon>
        <taxon>Dothideomycetidae</taxon>
        <taxon>Mycosphaerellales</taxon>
        <taxon>Mycosphaerellaceae</taxon>
        <taxon>Zasmidium</taxon>
    </lineage>
</organism>
<dbReference type="PROSITE" id="PS50097">
    <property type="entry name" value="BTB"/>
    <property type="match status" value="1"/>
</dbReference>
<dbReference type="Gene3D" id="3.30.710.10">
    <property type="entry name" value="Potassium Channel Kv1.1, Chain A"/>
    <property type="match status" value="1"/>
</dbReference>